<dbReference type="Proteomes" id="UP000387223">
    <property type="component" value="Unassembled WGS sequence"/>
</dbReference>
<protein>
    <submittedName>
        <fullName evidence="1">Uncharacterized protein</fullName>
    </submittedName>
</protein>
<accession>A0A5M3Q061</accession>
<dbReference type="AlphaFoldDB" id="A0A5M3Q061"/>
<dbReference type="Gene3D" id="1.20.1740.10">
    <property type="entry name" value="Amino acid/polyamine transporter I"/>
    <property type="match status" value="1"/>
</dbReference>
<gene>
    <name evidence="1" type="ORF">MSSD14B_21140</name>
</gene>
<sequence length="73" mass="7520">MHAPYIQAQFLLADSISVDFSNPGEAGTVCNLPGATALGILAFNGFTTITNSGSEVIDPKRNLGRAIVISIAA</sequence>
<evidence type="ECO:0000313" key="2">
    <source>
        <dbReference type="Proteomes" id="UP000387223"/>
    </source>
</evidence>
<proteinExistence type="predicted"/>
<evidence type="ECO:0000313" key="1">
    <source>
        <dbReference type="EMBL" id="GBO88446.1"/>
    </source>
</evidence>
<comment type="caution">
    <text evidence="1">The sequence shown here is derived from an EMBL/GenBank/DDBJ whole genome shotgun (WGS) entry which is preliminary data.</text>
</comment>
<organism evidence="1 2">
    <name type="scientific">Marinobacter salsuginis</name>
    <dbReference type="NCBI Taxonomy" id="418719"/>
    <lineage>
        <taxon>Bacteria</taxon>
        <taxon>Pseudomonadati</taxon>
        <taxon>Pseudomonadota</taxon>
        <taxon>Gammaproteobacteria</taxon>
        <taxon>Pseudomonadales</taxon>
        <taxon>Marinobacteraceae</taxon>
        <taxon>Marinobacter</taxon>
    </lineage>
</organism>
<name>A0A5M3Q061_9GAMM</name>
<dbReference type="EMBL" id="BGZI01000012">
    <property type="protein sequence ID" value="GBO88446.1"/>
    <property type="molecule type" value="Genomic_DNA"/>
</dbReference>
<reference evidence="1 2" key="1">
    <citation type="journal article" date="2019" name="J. Gen. Appl. Microbiol.">
        <title>Aerobic degradation of cis-dichloroethene by the marine bacterium Marinobacter salsuginis strain 5N-3.</title>
        <authorList>
            <person name="Inoue Y."/>
            <person name="Fukunaga Y."/>
            <person name="Katsumata H."/>
            <person name="Ohji S."/>
            <person name="Hosoyama A."/>
            <person name="Mori K."/>
            <person name="Ando K."/>
        </authorList>
    </citation>
    <scope>NUCLEOTIDE SEQUENCE [LARGE SCALE GENOMIC DNA]</scope>
    <source>
        <strain evidence="1 2">NBRC 109114</strain>
    </source>
</reference>